<gene>
    <name evidence="1" type="ORF">UV61_C0002G0011</name>
</gene>
<dbReference type="Proteomes" id="UP000034050">
    <property type="component" value="Unassembled WGS sequence"/>
</dbReference>
<comment type="caution">
    <text evidence="1">The sequence shown here is derived from an EMBL/GenBank/DDBJ whole genome shotgun (WGS) entry which is preliminary data.</text>
</comment>
<sequence>MNNTQSLWTILREVSGYAGVGHCWVWTSLATETLMRGGIKLPHMEHA</sequence>
<evidence type="ECO:0000313" key="2">
    <source>
        <dbReference type="Proteomes" id="UP000034050"/>
    </source>
</evidence>
<name>A0A0G1CNG0_9BACT</name>
<dbReference type="EMBL" id="LCFD01000002">
    <property type="protein sequence ID" value="KKS87290.1"/>
    <property type="molecule type" value="Genomic_DNA"/>
</dbReference>
<reference evidence="1 2" key="1">
    <citation type="journal article" date="2015" name="Nature">
        <title>rRNA introns, odd ribosomes, and small enigmatic genomes across a large radiation of phyla.</title>
        <authorList>
            <person name="Brown C.T."/>
            <person name="Hug L.A."/>
            <person name="Thomas B.C."/>
            <person name="Sharon I."/>
            <person name="Castelle C.J."/>
            <person name="Singh A."/>
            <person name="Wilkins M.J."/>
            <person name="Williams K.H."/>
            <person name="Banfield J.F."/>
        </authorList>
    </citation>
    <scope>NUCLEOTIDE SEQUENCE [LARGE SCALE GENOMIC DNA]</scope>
</reference>
<organism evidence="1 2">
    <name type="scientific">Candidatus Gottesmanbacteria bacterium GW2011_GWB1_43_11</name>
    <dbReference type="NCBI Taxonomy" id="1618446"/>
    <lineage>
        <taxon>Bacteria</taxon>
        <taxon>Candidatus Gottesmaniibacteriota</taxon>
    </lineage>
</organism>
<evidence type="ECO:0000313" key="1">
    <source>
        <dbReference type="EMBL" id="KKS87290.1"/>
    </source>
</evidence>
<accession>A0A0G1CNG0</accession>
<protein>
    <submittedName>
        <fullName evidence="1">Uncharacterized protein</fullName>
    </submittedName>
</protein>
<dbReference type="STRING" id="1618446.UV61_C0002G0011"/>
<proteinExistence type="predicted"/>
<dbReference type="AlphaFoldDB" id="A0A0G1CNG0"/>